<gene>
    <name evidence="13" type="primary">gatD</name>
    <name evidence="13" type="ORF">GF359_01380</name>
</gene>
<dbReference type="EMBL" id="WJKJ01000041">
    <property type="protein sequence ID" value="MBD3363847.1"/>
    <property type="molecule type" value="Genomic_DNA"/>
</dbReference>
<dbReference type="Proteomes" id="UP000630660">
    <property type="component" value="Unassembled WGS sequence"/>
</dbReference>
<dbReference type="GO" id="GO:0004067">
    <property type="term" value="F:asparaginase activity"/>
    <property type="evidence" value="ECO:0007669"/>
    <property type="project" value="UniProtKB-UniRule"/>
</dbReference>
<protein>
    <submittedName>
        <fullName evidence="13">Glu-tRNA(Gln) amidotransferase subunit GatD</fullName>
    </submittedName>
</protein>
<dbReference type="GO" id="GO:0006450">
    <property type="term" value="P:regulation of translational fidelity"/>
    <property type="evidence" value="ECO:0007669"/>
    <property type="project" value="InterPro"/>
</dbReference>
<dbReference type="NCBIfam" id="TIGR02153">
    <property type="entry name" value="gatD_arch"/>
    <property type="match status" value="1"/>
</dbReference>
<feature type="binding site" evidence="7">
    <location>
        <position position="151"/>
    </location>
    <ligand>
        <name>substrate</name>
    </ligand>
</feature>
<comment type="similarity">
    <text evidence="1">Belongs to the asparaginase 1 family.</text>
</comment>
<dbReference type="PROSITE" id="PS00917">
    <property type="entry name" value="ASN_GLN_ASE_2"/>
    <property type="match status" value="1"/>
</dbReference>
<feature type="active site" evidence="9">
    <location>
        <position position="183"/>
    </location>
</feature>
<dbReference type="Pfam" id="PF18195">
    <property type="entry name" value="GatD_N"/>
    <property type="match status" value="1"/>
</dbReference>
<dbReference type="GO" id="GO:0006412">
    <property type="term" value="P:translation"/>
    <property type="evidence" value="ECO:0007669"/>
    <property type="project" value="UniProtKB-KW"/>
</dbReference>
<dbReference type="InterPro" id="IPR027475">
    <property type="entry name" value="Asparaginase/glutaminase_AS2"/>
</dbReference>
<dbReference type="PRINTS" id="PR00139">
    <property type="entry name" value="ASNGLNASE"/>
</dbReference>
<evidence type="ECO:0000256" key="5">
    <source>
        <dbReference type="ARBA" id="ARBA00022917"/>
    </source>
</evidence>
<feature type="active site" description="O-isoaspartyl threonine intermediate" evidence="6">
    <location>
        <position position="107"/>
    </location>
</feature>
<evidence type="ECO:0000256" key="6">
    <source>
        <dbReference type="PIRSR" id="PIRSR001220-1"/>
    </source>
</evidence>
<dbReference type="InterPro" id="IPR027473">
    <property type="entry name" value="L-asparaginase_C"/>
</dbReference>
<feature type="domain" description="L-asparaginase N-terminal" evidence="10">
    <location>
        <begin position="99"/>
        <end position="288"/>
    </location>
</feature>
<dbReference type="PANTHER" id="PTHR11707:SF28">
    <property type="entry name" value="60 KDA LYSOPHOSPHOLIPASE"/>
    <property type="match status" value="1"/>
</dbReference>
<feature type="binding site" evidence="7">
    <location>
        <begin position="183"/>
        <end position="184"/>
    </location>
    <ligand>
        <name>substrate</name>
    </ligand>
</feature>
<evidence type="ECO:0000256" key="4">
    <source>
        <dbReference type="ARBA" id="ARBA00022840"/>
    </source>
</evidence>
<dbReference type="PIRSF" id="PIRSF500175">
    <property type="entry name" value="Glu_ADT_D"/>
    <property type="match status" value="1"/>
</dbReference>
<evidence type="ECO:0000256" key="3">
    <source>
        <dbReference type="ARBA" id="ARBA00022741"/>
    </source>
</evidence>
<dbReference type="PROSITE" id="PS51732">
    <property type="entry name" value="ASN_GLN_ASE_3"/>
    <property type="match status" value="1"/>
</dbReference>
<evidence type="ECO:0000256" key="7">
    <source>
        <dbReference type="PIRSR" id="PIRSR001220-2"/>
    </source>
</evidence>
<dbReference type="InterPro" id="IPR006034">
    <property type="entry name" value="Asparaginase/glutaminase-like"/>
</dbReference>
<dbReference type="Gene3D" id="3.40.50.1170">
    <property type="entry name" value="L-asparaginase, N-terminal domain"/>
    <property type="match status" value="1"/>
</dbReference>
<evidence type="ECO:0000259" key="10">
    <source>
        <dbReference type="Pfam" id="PF00710"/>
    </source>
</evidence>
<dbReference type="InterPro" id="IPR006033">
    <property type="entry name" value="AsnA_fam"/>
</dbReference>
<keyword evidence="4" id="KW-0067">ATP-binding</keyword>
<dbReference type="Pfam" id="PF17763">
    <property type="entry name" value="Asparaginase_C"/>
    <property type="match status" value="1"/>
</dbReference>
<proteinExistence type="inferred from homology"/>
<evidence type="ECO:0000259" key="12">
    <source>
        <dbReference type="Pfam" id="PF18195"/>
    </source>
</evidence>
<evidence type="ECO:0000313" key="13">
    <source>
        <dbReference type="EMBL" id="MBD3363847.1"/>
    </source>
</evidence>
<evidence type="ECO:0000259" key="11">
    <source>
        <dbReference type="Pfam" id="PF17763"/>
    </source>
</evidence>
<evidence type="ECO:0000256" key="8">
    <source>
        <dbReference type="PROSITE-ProRule" id="PRU10099"/>
    </source>
</evidence>
<dbReference type="GO" id="GO:0016874">
    <property type="term" value="F:ligase activity"/>
    <property type="evidence" value="ECO:0007669"/>
    <property type="project" value="UniProtKB-KW"/>
</dbReference>
<dbReference type="Pfam" id="PF00710">
    <property type="entry name" value="Asparaginase"/>
    <property type="match status" value="1"/>
</dbReference>
<dbReference type="Gene3D" id="3.40.50.40">
    <property type="match status" value="1"/>
</dbReference>
<dbReference type="SUPFAM" id="SSF141300">
    <property type="entry name" value="GatD N-terminal domain-like"/>
    <property type="match status" value="1"/>
</dbReference>
<dbReference type="NCBIfam" id="TIGR00519">
    <property type="entry name" value="asnASE_I"/>
    <property type="match status" value="1"/>
</dbReference>
<evidence type="ECO:0000256" key="2">
    <source>
        <dbReference type="ARBA" id="ARBA00022598"/>
    </source>
</evidence>
<evidence type="ECO:0000256" key="9">
    <source>
        <dbReference type="PROSITE-ProRule" id="PRU10100"/>
    </source>
</evidence>
<dbReference type="GO" id="GO:0005524">
    <property type="term" value="F:ATP binding"/>
    <property type="evidence" value="ECO:0007669"/>
    <property type="project" value="UniProtKB-KW"/>
</dbReference>
<dbReference type="InterPro" id="IPR011878">
    <property type="entry name" value="GatD"/>
</dbReference>
<dbReference type="CDD" id="cd08962">
    <property type="entry name" value="GatD"/>
    <property type="match status" value="1"/>
</dbReference>
<feature type="domain" description="GatD N-terminal" evidence="12">
    <location>
        <begin position="27"/>
        <end position="73"/>
    </location>
</feature>
<dbReference type="PROSITE" id="PS00144">
    <property type="entry name" value="ASN_GLN_ASE_1"/>
    <property type="match status" value="1"/>
</dbReference>
<feature type="domain" description="Asparaginase/glutaminase C-terminal" evidence="11">
    <location>
        <begin position="312"/>
        <end position="425"/>
    </location>
</feature>
<evidence type="ECO:0000256" key="1">
    <source>
        <dbReference type="ARBA" id="ARBA00010518"/>
    </source>
</evidence>
<comment type="caution">
    <text evidence="13">The sequence shown here is derived from an EMBL/GenBank/DDBJ whole genome shotgun (WGS) entry which is preliminary data.</text>
</comment>
<keyword evidence="3" id="KW-0547">Nucleotide-binding</keyword>
<sequence>MNDDALKGYKGKARKVLSEMGARVWAEVVIDTDKGKYEGIILPRAEQADDEHIVLKLETGYNIGLAVEGIKTVKEKAYKKAHYKIPEQEFPFDPRKPDVTLLGTGGTIASRLDYRTGAVIPAFTPGELYGAVPELADICNLKTEKLFGVFSENMGPEEYITTAKAIGREIEAGAAGIVIGHGTDTMHHTAAALTFMVQDSPVPIVMVGSQRSSDRPSSDAAFNLRCACNTAAHGNVAEVLVCMFGPTSDSYNLLHRGTRVRKMHSSYRSTFRTLSDIPVATCTPDSVNPIRPDYKSRRSDNKVKVDAVFDDRVAIVYYYPAMKPDIIESLINNGYKGIVIAGTGLGHVNKPLYKPLRRACKAGISVMMTVQTLWGYVQMYVYDTGRDLMELGIVPCLNMLPEVAYIKLGWVLAHTTDTEEVARMMLTPVNGEITEREPHDGYLVFQGGLPEIEDFLKRRLR</sequence>
<name>A0A9D5K7R7_UNCW3</name>
<accession>A0A9D5K7R7</accession>
<dbReference type="InterPro" id="IPR020827">
    <property type="entry name" value="Asparaginase/glutaminase_AS1"/>
</dbReference>
<dbReference type="PANTHER" id="PTHR11707">
    <property type="entry name" value="L-ASPARAGINASE"/>
    <property type="match status" value="1"/>
</dbReference>
<keyword evidence="5" id="KW-0648">Protein biosynthesis</keyword>
<dbReference type="SUPFAM" id="SSF53774">
    <property type="entry name" value="Glutaminase/Asparaginase"/>
    <property type="match status" value="1"/>
</dbReference>
<dbReference type="InterPro" id="IPR037152">
    <property type="entry name" value="L-asparaginase_N_sf"/>
</dbReference>
<organism evidence="13 14">
    <name type="scientific">candidate division WOR-3 bacterium</name>
    <dbReference type="NCBI Taxonomy" id="2052148"/>
    <lineage>
        <taxon>Bacteria</taxon>
        <taxon>Bacteria division WOR-3</taxon>
    </lineage>
</organism>
<evidence type="ECO:0000313" key="14">
    <source>
        <dbReference type="Proteomes" id="UP000630660"/>
    </source>
</evidence>
<feature type="active site" evidence="8">
    <location>
        <position position="107"/>
    </location>
</feature>
<dbReference type="InterPro" id="IPR036152">
    <property type="entry name" value="Asp/glu_Ase-like_sf"/>
</dbReference>
<dbReference type="InterPro" id="IPR037222">
    <property type="entry name" value="GatD_N_sf"/>
</dbReference>
<dbReference type="HAMAP" id="MF_00586">
    <property type="entry name" value="GatD"/>
    <property type="match status" value="1"/>
</dbReference>
<dbReference type="AlphaFoldDB" id="A0A9D5K7R7"/>
<dbReference type="InterPro" id="IPR040919">
    <property type="entry name" value="Asparaginase_C"/>
</dbReference>
<reference evidence="13" key="1">
    <citation type="submission" date="2019-11" db="EMBL/GenBank/DDBJ databases">
        <title>Microbial mats filling the niche in hypersaline microbial mats.</title>
        <authorList>
            <person name="Wong H.L."/>
            <person name="Macleod F.I."/>
            <person name="White R.A. III"/>
            <person name="Burns B.P."/>
        </authorList>
    </citation>
    <scope>NUCLEOTIDE SEQUENCE</scope>
    <source>
        <strain evidence="13">Bin_327</strain>
    </source>
</reference>
<dbReference type="PIRSF" id="PIRSF001220">
    <property type="entry name" value="L-ASNase_gatD"/>
    <property type="match status" value="1"/>
</dbReference>
<dbReference type="InterPro" id="IPR027474">
    <property type="entry name" value="L-asparaginase_N"/>
</dbReference>
<keyword evidence="2" id="KW-0436">Ligase</keyword>
<dbReference type="InterPro" id="IPR040918">
    <property type="entry name" value="GatD_N"/>
</dbReference>
<dbReference type="GO" id="GO:0006520">
    <property type="term" value="P:amino acid metabolic process"/>
    <property type="evidence" value="ECO:0007669"/>
    <property type="project" value="InterPro"/>
</dbReference>
<dbReference type="SMART" id="SM00870">
    <property type="entry name" value="Asparaginase"/>
    <property type="match status" value="1"/>
</dbReference>
<dbReference type="Gene3D" id="2.30.30.520">
    <property type="match status" value="1"/>
</dbReference>
<dbReference type="NCBIfam" id="NF003217">
    <property type="entry name" value="PRK04183.1"/>
    <property type="match status" value="1"/>
</dbReference>